<dbReference type="InterPro" id="IPR036388">
    <property type="entry name" value="WH-like_DNA-bd_sf"/>
</dbReference>
<gene>
    <name evidence="5" type="ORF">AMR76_01330</name>
</gene>
<dbReference type="SUPFAM" id="SSF54909">
    <property type="entry name" value="Dimeric alpha+beta barrel"/>
    <property type="match status" value="1"/>
</dbReference>
<dbReference type="PRINTS" id="PR00033">
    <property type="entry name" value="HTHASNC"/>
</dbReference>
<accession>A0A0Q2N813</accession>
<dbReference type="GO" id="GO:0043200">
    <property type="term" value="P:response to amino acid"/>
    <property type="evidence" value="ECO:0007669"/>
    <property type="project" value="TreeGrafter"/>
</dbReference>
<dbReference type="Pfam" id="PF01037">
    <property type="entry name" value="AsnC_trans_reg"/>
    <property type="match status" value="1"/>
</dbReference>
<keyword evidence="3" id="KW-0804">Transcription</keyword>
<feature type="domain" description="HTH asnC-type" evidence="4">
    <location>
        <begin position="1"/>
        <end position="62"/>
    </location>
</feature>
<evidence type="ECO:0000256" key="3">
    <source>
        <dbReference type="ARBA" id="ARBA00023163"/>
    </source>
</evidence>
<dbReference type="EMBL" id="LKHS01000001">
    <property type="protein sequence ID" value="KQH87959.1"/>
    <property type="molecule type" value="Genomic_DNA"/>
</dbReference>
<dbReference type="Gene3D" id="3.30.70.920">
    <property type="match status" value="1"/>
</dbReference>
<dbReference type="InterPro" id="IPR036390">
    <property type="entry name" value="WH_DNA-bd_sf"/>
</dbReference>
<dbReference type="GO" id="GO:0005829">
    <property type="term" value="C:cytosol"/>
    <property type="evidence" value="ECO:0007669"/>
    <property type="project" value="TreeGrafter"/>
</dbReference>
<dbReference type="OMA" id="MSEWIDN"/>
<dbReference type="GO" id="GO:0006355">
    <property type="term" value="P:regulation of DNA-templated transcription"/>
    <property type="evidence" value="ECO:0007669"/>
    <property type="project" value="UniProtKB-ARBA"/>
</dbReference>
<dbReference type="AlphaFoldDB" id="A0A0Q2N813"/>
<reference evidence="5 6" key="1">
    <citation type="submission" date="2015-08" db="EMBL/GenBank/DDBJ databases">
        <title>Antibacterial properties of a collection of Vibrionaceae strains.</title>
        <authorList>
            <person name="Giubergia S."/>
        </authorList>
    </citation>
    <scope>NUCLEOTIDE SEQUENCE [LARGE SCALE GENOMIC DNA]</scope>
    <source>
        <strain evidence="5 6">S0821</strain>
    </source>
</reference>
<dbReference type="OrthoDB" id="5476at2"/>
<keyword evidence="1" id="KW-0805">Transcription regulation</keyword>
<dbReference type="CDD" id="cd00090">
    <property type="entry name" value="HTH_ARSR"/>
    <property type="match status" value="1"/>
</dbReference>
<dbReference type="RefSeq" id="WP_004727696.1">
    <property type="nucleotide sequence ID" value="NZ_CABLCD010000014.1"/>
</dbReference>
<dbReference type="InParanoid" id="A0A0Q2N813"/>
<evidence type="ECO:0000313" key="6">
    <source>
        <dbReference type="Proteomes" id="UP000051221"/>
    </source>
</evidence>
<dbReference type="GeneID" id="50537745"/>
<dbReference type="InterPro" id="IPR019887">
    <property type="entry name" value="Tscrpt_reg_AsnC/Lrp_C"/>
</dbReference>
<dbReference type="Gene3D" id="1.10.10.10">
    <property type="entry name" value="Winged helix-like DNA-binding domain superfamily/Winged helix DNA-binding domain"/>
    <property type="match status" value="1"/>
</dbReference>
<proteinExistence type="predicted"/>
<evidence type="ECO:0000256" key="2">
    <source>
        <dbReference type="ARBA" id="ARBA00023125"/>
    </source>
</evidence>
<dbReference type="PANTHER" id="PTHR30154">
    <property type="entry name" value="LEUCINE-RESPONSIVE REGULATORY PROTEIN"/>
    <property type="match status" value="1"/>
</dbReference>
<protein>
    <submittedName>
        <fullName evidence="5">ArsR family transcriptional regulator</fullName>
    </submittedName>
</protein>
<comment type="caution">
    <text evidence="5">The sequence shown here is derived from an EMBL/GenBank/DDBJ whole genome shotgun (WGS) entry which is preliminary data.</text>
</comment>
<organism evidence="5 6">
    <name type="scientific">Vibrio furnissii</name>
    <dbReference type="NCBI Taxonomy" id="29494"/>
    <lineage>
        <taxon>Bacteria</taxon>
        <taxon>Pseudomonadati</taxon>
        <taxon>Pseudomonadota</taxon>
        <taxon>Gammaproteobacteria</taxon>
        <taxon>Vibrionales</taxon>
        <taxon>Vibrionaceae</taxon>
        <taxon>Vibrio</taxon>
    </lineage>
</organism>
<name>A0A0Q2N813_VIBFU</name>
<evidence type="ECO:0000256" key="1">
    <source>
        <dbReference type="ARBA" id="ARBA00023015"/>
    </source>
</evidence>
<dbReference type="GO" id="GO:0043565">
    <property type="term" value="F:sequence-specific DNA binding"/>
    <property type="evidence" value="ECO:0007669"/>
    <property type="project" value="InterPro"/>
</dbReference>
<dbReference type="InterPro" id="IPR000485">
    <property type="entry name" value="AsnC-type_HTH_dom"/>
</dbReference>
<evidence type="ECO:0000313" key="5">
    <source>
        <dbReference type="EMBL" id="KQH87959.1"/>
    </source>
</evidence>
<dbReference type="Proteomes" id="UP000051221">
    <property type="component" value="Unassembled WGS sequence"/>
</dbReference>
<dbReference type="SUPFAM" id="SSF46785">
    <property type="entry name" value="Winged helix' DNA-binding domain"/>
    <property type="match status" value="1"/>
</dbReference>
<keyword evidence="6" id="KW-1185">Reference proteome</keyword>
<dbReference type="Pfam" id="PF13404">
    <property type="entry name" value="HTH_AsnC-type"/>
    <property type="match status" value="1"/>
</dbReference>
<dbReference type="InterPro" id="IPR019888">
    <property type="entry name" value="Tscrpt_reg_AsnC-like"/>
</dbReference>
<dbReference type="InterPro" id="IPR011008">
    <property type="entry name" value="Dimeric_a/b-barrel"/>
</dbReference>
<sequence length="149" mass="17120">MDKFDNQIINLLRRDARMSVSDIAREVSLSRSAITARIKKLEQDKVILGYHAQVAQPETNNNVCAYFALKFDTSASLHSCERYAEKLYQLPGIKWCHAISGETDLMLYVEVESMAELNAIRDELQLNPQLRNLMTHAVLKEFFNTKKQV</sequence>
<evidence type="ECO:0000259" key="4">
    <source>
        <dbReference type="PROSITE" id="PS50956"/>
    </source>
</evidence>
<dbReference type="SMART" id="SM00344">
    <property type="entry name" value="HTH_ASNC"/>
    <property type="match status" value="1"/>
</dbReference>
<dbReference type="InterPro" id="IPR011991">
    <property type="entry name" value="ArsR-like_HTH"/>
</dbReference>
<dbReference type="PANTHER" id="PTHR30154:SF34">
    <property type="entry name" value="TRANSCRIPTIONAL REGULATOR AZLB"/>
    <property type="match status" value="1"/>
</dbReference>
<keyword evidence="2" id="KW-0238">DNA-binding</keyword>
<dbReference type="PROSITE" id="PS50956">
    <property type="entry name" value="HTH_ASNC_2"/>
    <property type="match status" value="1"/>
</dbReference>